<keyword evidence="6" id="KW-1185">Reference proteome</keyword>
<dbReference type="GO" id="GO:0005829">
    <property type="term" value="C:cytosol"/>
    <property type="evidence" value="ECO:0007669"/>
    <property type="project" value="TreeGrafter"/>
</dbReference>
<comment type="similarity">
    <text evidence="1">Belongs to the Skp family.</text>
</comment>
<organism evidence="5 6">
    <name type="scientific">Boseongicola aestuarii</name>
    <dbReference type="NCBI Taxonomy" id="1470561"/>
    <lineage>
        <taxon>Bacteria</taxon>
        <taxon>Pseudomonadati</taxon>
        <taxon>Pseudomonadota</taxon>
        <taxon>Alphaproteobacteria</taxon>
        <taxon>Rhodobacterales</taxon>
        <taxon>Paracoccaceae</taxon>
        <taxon>Boseongicola</taxon>
    </lineage>
</organism>
<dbReference type="EMBL" id="FXXQ01000001">
    <property type="protein sequence ID" value="SMX22248.1"/>
    <property type="molecule type" value="Genomic_DNA"/>
</dbReference>
<accession>A0A238IUZ0</accession>
<dbReference type="AlphaFoldDB" id="A0A238IUZ0"/>
<dbReference type="PANTHER" id="PTHR35089:SF1">
    <property type="entry name" value="CHAPERONE PROTEIN SKP"/>
    <property type="match status" value="1"/>
</dbReference>
<dbReference type="PANTHER" id="PTHR35089">
    <property type="entry name" value="CHAPERONE PROTEIN SKP"/>
    <property type="match status" value="1"/>
</dbReference>
<dbReference type="SMART" id="SM00935">
    <property type="entry name" value="OmpH"/>
    <property type="match status" value="1"/>
</dbReference>
<sequence>MWRGICLWLAIGFCLTPPALNAQEIGLNLPPPILTIDQDRLFQETRLGARSAGAIESEVEALAAENARIEGELIAREQELTERRATLLPDEFRALADAFDADVQRIRKAQDEKAREVNRLRDAARQDFFNDVAGIISDIVRERGALVVLDRRDVFLSADRIDITDEAITRVNAAAAIE</sequence>
<dbReference type="RefSeq" id="WP_093972229.1">
    <property type="nucleotide sequence ID" value="NZ_FXXQ01000001.1"/>
</dbReference>
<dbReference type="InterPro" id="IPR005632">
    <property type="entry name" value="Chaperone_Skp"/>
</dbReference>
<dbReference type="Gene3D" id="3.30.910.20">
    <property type="entry name" value="Skp domain"/>
    <property type="match status" value="1"/>
</dbReference>
<feature type="chain" id="PRO_5012375994" evidence="4">
    <location>
        <begin position="23"/>
        <end position="178"/>
    </location>
</feature>
<dbReference type="GO" id="GO:0050821">
    <property type="term" value="P:protein stabilization"/>
    <property type="evidence" value="ECO:0007669"/>
    <property type="project" value="TreeGrafter"/>
</dbReference>
<keyword evidence="2 4" id="KW-0732">Signal</keyword>
<evidence type="ECO:0000313" key="6">
    <source>
        <dbReference type="Proteomes" id="UP000201838"/>
    </source>
</evidence>
<name>A0A238IUZ0_9RHOB</name>
<evidence type="ECO:0000256" key="1">
    <source>
        <dbReference type="ARBA" id="ARBA00009091"/>
    </source>
</evidence>
<evidence type="ECO:0000313" key="5">
    <source>
        <dbReference type="EMBL" id="SMX22248.1"/>
    </source>
</evidence>
<feature type="signal peptide" evidence="4">
    <location>
        <begin position="1"/>
        <end position="22"/>
    </location>
</feature>
<evidence type="ECO:0000256" key="3">
    <source>
        <dbReference type="SAM" id="Coils"/>
    </source>
</evidence>
<dbReference type="Pfam" id="PF03938">
    <property type="entry name" value="OmpH"/>
    <property type="match status" value="1"/>
</dbReference>
<gene>
    <name evidence="5" type="ORF">BOA8489_00339</name>
</gene>
<keyword evidence="3" id="KW-0175">Coiled coil</keyword>
<evidence type="ECO:0000256" key="4">
    <source>
        <dbReference type="SAM" id="SignalP"/>
    </source>
</evidence>
<dbReference type="OrthoDB" id="7868372at2"/>
<dbReference type="InterPro" id="IPR024930">
    <property type="entry name" value="Skp_dom_sf"/>
</dbReference>
<dbReference type="SUPFAM" id="SSF111384">
    <property type="entry name" value="OmpH-like"/>
    <property type="match status" value="1"/>
</dbReference>
<proteinExistence type="inferred from homology"/>
<dbReference type="GO" id="GO:0051082">
    <property type="term" value="F:unfolded protein binding"/>
    <property type="evidence" value="ECO:0007669"/>
    <property type="project" value="InterPro"/>
</dbReference>
<reference evidence="5 6" key="1">
    <citation type="submission" date="2017-05" db="EMBL/GenBank/DDBJ databases">
        <authorList>
            <person name="Song R."/>
            <person name="Chenine A.L."/>
            <person name="Ruprecht R.M."/>
        </authorList>
    </citation>
    <scope>NUCLEOTIDE SEQUENCE [LARGE SCALE GENOMIC DNA]</scope>
    <source>
        <strain evidence="5 6">CECT 8489</strain>
    </source>
</reference>
<evidence type="ECO:0000256" key="2">
    <source>
        <dbReference type="ARBA" id="ARBA00022729"/>
    </source>
</evidence>
<feature type="coiled-coil region" evidence="3">
    <location>
        <begin position="52"/>
        <end position="79"/>
    </location>
</feature>
<dbReference type="Proteomes" id="UP000201838">
    <property type="component" value="Unassembled WGS sequence"/>
</dbReference>
<protein>
    <submittedName>
        <fullName evidence="5">Outer membrane protein (OmpH-like)</fullName>
    </submittedName>
</protein>